<dbReference type="KEGG" id="acu:Atc_1117"/>
<dbReference type="Proteomes" id="UP000006135">
    <property type="component" value="Chromosome"/>
</dbReference>
<keyword evidence="2" id="KW-1185">Reference proteome</keyword>
<proteinExistence type="predicted"/>
<evidence type="ECO:0000313" key="1">
    <source>
        <dbReference type="EMBL" id="AEK57766.1"/>
    </source>
</evidence>
<reference evidence="1 2" key="1">
    <citation type="journal article" date="2011" name="J. Genet. Genomics">
        <title>Unraveling the Acidithiobacillus caldus complete genome and its central metabolisms for carbon assimilation.</title>
        <authorList>
            <person name="You X.Y."/>
            <person name="Guo X."/>
            <person name="Zheng H.J."/>
            <person name="Zhang M.J."/>
            <person name="Liu L.J."/>
            <person name="Zhu Y.Q."/>
            <person name="Zhu B."/>
            <person name="Wang S.Y."/>
            <person name="Zhao G.P."/>
            <person name="Poetsch A."/>
            <person name="Jiang C.Y."/>
            <person name="Liu S.J."/>
        </authorList>
    </citation>
    <scope>NUCLEOTIDE SEQUENCE [LARGE SCALE GENOMIC DNA]</scope>
    <source>
        <strain evidence="1 2">SM-1</strain>
    </source>
</reference>
<evidence type="ECO:0000313" key="2">
    <source>
        <dbReference type="Proteomes" id="UP000006135"/>
    </source>
</evidence>
<dbReference type="EMBL" id="CP002573">
    <property type="protein sequence ID" value="AEK57766.1"/>
    <property type="molecule type" value="Genomic_DNA"/>
</dbReference>
<accession>F9ZLL5</accession>
<organism evidence="1 2">
    <name type="scientific">Acidithiobacillus caldus (strain SM-1)</name>
    <dbReference type="NCBI Taxonomy" id="990288"/>
    <lineage>
        <taxon>Bacteria</taxon>
        <taxon>Pseudomonadati</taxon>
        <taxon>Pseudomonadota</taxon>
        <taxon>Acidithiobacillia</taxon>
        <taxon>Acidithiobacillales</taxon>
        <taxon>Acidithiobacillaceae</taxon>
        <taxon>Acidithiobacillus</taxon>
    </lineage>
</organism>
<gene>
    <name evidence="1" type="ordered locus">Atc_1117</name>
</gene>
<protein>
    <submittedName>
        <fullName evidence="1">Uncharacterized protein</fullName>
    </submittedName>
</protein>
<name>F9ZLL5_ACICS</name>
<sequence length="76" mass="8550">MIDALSILPDQAAREIEAEWLAERGTVRVADEVIVDLMTVAANGETYDSLRPHILKQEKDGFAYYILDIDSLIKTK</sequence>
<dbReference type="HOGENOM" id="CLU_2646214_0_0_6"/>
<dbReference type="AlphaFoldDB" id="F9ZLL5"/>